<feature type="domain" description="RRM" evidence="7">
    <location>
        <begin position="8"/>
        <end position="77"/>
    </location>
</feature>
<keyword evidence="5" id="KW-0539">Nucleus</keyword>
<evidence type="ECO:0000256" key="2">
    <source>
        <dbReference type="ARBA" id="ARBA00022664"/>
    </source>
</evidence>
<reference evidence="8 9" key="1">
    <citation type="journal article" date="2016" name="Proc. Natl. Acad. Sci. U.S.A.">
        <title>Comparative genomics of biotechnologically important yeasts.</title>
        <authorList>
            <person name="Riley R."/>
            <person name="Haridas S."/>
            <person name="Wolfe K.H."/>
            <person name="Lopes M.R."/>
            <person name="Hittinger C.T."/>
            <person name="Goeker M."/>
            <person name="Salamov A.A."/>
            <person name="Wisecaver J.H."/>
            <person name="Long T.M."/>
            <person name="Calvey C.H."/>
            <person name="Aerts A.L."/>
            <person name="Barry K.W."/>
            <person name="Choi C."/>
            <person name="Clum A."/>
            <person name="Coughlan A.Y."/>
            <person name="Deshpande S."/>
            <person name="Douglass A.P."/>
            <person name="Hanson S.J."/>
            <person name="Klenk H.-P."/>
            <person name="LaButti K.M."/>
            <person name="Lapidus A."/>
            <person name="Lindquist E.A."/>
            <person name="Lipzen A.M."/>
            <person name="Meier-Kolthoff J.P."/>
            <person name="Ohm R.A."/>
            <person name="Otillar R.P."/>
            <person name="Pangilinan J.L."/>
            <person name="Peng Y."/>
            <person name="Rokas A."/>
            <person name="Rosa C.A."/>
            <person name="Scheuner C."/>
            <person name="Sibirny A.A."/>
            <person name="Slot J.C."/>
            <person name="Stielow J.B."/>
            <person name="Sun H."/>
            <person name="Kurtzman C.P."/>
            <person name="Blackwell M."/>
            <person name="Grigoriev I.V."/>
            <person name="Jeffries T.W."/>
        </authorList>
    </citation>
    <scope>NUCLEOTIDE SEQUENCE [LARGE SCALE GENOMIC DNA]</scope>
    <source>
        <strain evidence="9">ATCC 18201 / CBS 1600 / BCRC 20928 / JCM 3617 / NBRC 0987 / NRRL Y-1542</strain>
    </source>
</reference>
<proteinExistence type="predicted"/>
<dbReference type="AlphaFoldDB" id="A0A1E4SAQ2"/>
<evidence type="ECO:0000256" key="6">
    <source>
        <dbReference type="PROSITE-ProRule" id="PRU00176"/>
    </source>
</evidence>
<accession>A0A1E4SAQ2</accession>
<dbReference type="CDD" id="cd00590">
    <property type="entry name" value="RRM_SF"/>
    <property type="match status" value="1"/>
</dbReference>
<dbReference type="GO" id="GO:0003729">
    <property type="term" value="F:mRNA binding"/>
    <property type="evidence" value="ECO:0007669"/>
    <property type="project" value="TreeGrafter"/>
</dbReference>
<dbReference type="InterPro" id="IPR012677">
    <property type="entry name" value="Nucleotide-bd_a/b_plait_sf"/>
</dbReference>
<protein>
    <submittedName>
        <fullName evidence="8">RNA-binding domain-containing protein</fullName>
    </submittedName>
</protein>
<gene>
    <name evidence="8" type="ORF">CYBJADRAFT_122734</name>
</gene>
<dbReference type="PANTHER" id="PTHR23003">
    <property type="entry name" value="RNA RECOGNITION MOTIF RRM DOMAIN CONTAINING PROTEIN"/>
    <property type="match status" value="1"/>
</dbReference>
<dbReference type="InterPro" id="IPR035979">
    <property type="entry name" value="RBD_domain_sf"/>
</dbReference>
<evidence type="ECO:0000256" key="5">
    <source>
        <dbReference type="ARBA" id="ARBA00023242"/>
    </source>
</evidence>
<keyword evidence="4 6" id="KW-0694">RNA-binding</keyword>
<dbReference type="Proteomes" id="UP000094389">
    <property type="component" value="Unassembled WGS sequence"/>
</dbReference>
<dbReference type="GeneID" id="30986843"/>
<dbReference type="SUPFAM" id="SSF54928">
    <property type="entry name" value="RNA-binding domain, RBD"/>
    <property type="match status" value="1"/>
</dbReference>
<dbReference type="OrthoDB" id="1099063at2759"/>
<name>A0A1E4SAQ2_CYBJN</name>
<evidence type="ECO:0000313" key="9">
    <source>
        <dbReference type="Proteomes" id="UP000094389"/>
    </source>
</evidence>
<dbReference type="EMBL" id="KV453925">
    <property type="protein sequence ID" value="ODV76584.1"/>
    <property type="molecule type" value="Genomic_DNA"/>
</dbReference>
<dbReference type="GO" id="GO:0005737">
    <property type="term" value="C:cytoplasm"/>
    <property type="evidence" value="ECO:0007669"/>
    <property type="project" value="TreeGrafter"/>
</dbReference>
<dbReference type="PROSITE" id="PS50102">
    <property type="entry name" value="RRM"/>
    <property type="match status" value="1"/>
</dbReference>
<evidence type="ECO:0000313" key="8">
    <source>
        <dbReference type="EMBL" id="ODV76584.1"/>
    </source>
</evidence>
<dbReference type="PANTHER" id="PTHR23003:SF62">
    <property type="entry name" value="SERINE_ARGININE (SR)-TYPE SHUTTLING MRNA BINDING PROTEIN NPL3"/>
    <property type="match status" value="1"/>
</dbReference>
<keyword evidence="2" id="KW-0507">mRNA processing</keyword>
<dbReference type="GO" id="GO:0005634">
    <property type="term" value="C:nucleus"/>
    <property type="evidence" value="ECO:0007669"/>
    <property type="project" value="UniProtKB-SubCell"/>
</dbReference>
<evidence type="ECO:0000256" key="1">
    <source>
        <dbReference type="ARBA" id="ARBA00004123"/>
    </source>
</evidence>
<feature type="non-terminal residue" evidence="8">
    <location>
        <position position="77"/>
    </location>
</feature>
<dbReference type="GO" id="GO:0006397">
    <property type="term" value="P:mRNA processing"/>
    <property type="evidence" value="ECO:0007669"/>
    <property type="project" value="UniProtKB-KW"/>
</dbReference>
<dbReference type="InterPro" id="IPR050374">
    <property type="entry name" value="RRT5_SRSF_SR"/>
</dbReference>
<dbReference type="InterPro" id="IPR000504">
    <property type="entry name" value="RRM_dom"/>
</dbReference>
<keyword evidence="9" id="KW-1185">Reference proteome</keyword>
<comment type="subcellular location">
    <subcellularLocation>
        <location evidence="1">Nucleus</location>
    </subcellularLocation>
</comment>
<evidence type="ECO:0000256" key="4">
    <source>
        <dbReference type="ARBA" id="ARBA00022884"/>
    </source>
</evidence>
<organism evidence="8 9">
    <name type="scientific">Cyberlindnera jadinii (strain ATCC 18201 / CBS 1600 / BCRC 20928 / JCM 3617 / NBRC 0987 / NRRL Y-1542)</name>
    <name type="common">Torula yeast</name>
    <name type="synonym">Candida utilis</name>
    <dbReference type="NCBI Taxonomy" id="983966"/>
    <lineage>
        <taxon>Eukaryota</taxon>
        <taxon>Fungi</taxon>
        <taxon>Dikarya</taxon>
        <taxon>Ascomycota</taxon>
        <taxon>Saccharomycotina</taxon>
        <taxon>Saccharomycetes</taxon>
        <taxon>Phaffomycetales</taxon>
        <taxon>Phaffomycetaceae</taxon>
        <taxon>Cyberlindnera</taxon>
    </lineage>
</organism>
<dbReference type="STRING" id="983966.A0A1E4SAQ2"/>
<evidence type="ECO:0000259" key="7">
    <source>
        <dbReference type="PROSITE" id="PS50102"/>
    </source>
</evidence>
<dbReference type="RefSeq" id="XP_020073623.1">
    <property type="nucleotide sequence ID" value="XM_020212447.1"/>
</dbReference>
<dbReference type="Gene3D" id="3.30.70.330">
    <property type="match status" value="1"/>
</dbReference>
<evidence type="ECO:0000256" key="3">
    <source>
        <dbReference type="ARBA" id="ARBA00022737"/>
    </source>
</evidence>
<dbReference type="SMART" id="SM00360">
    <property type="entry name" value="RRM"/>
    <property type="match status" value="1"/>
</dbReference>
<sequence>MSSDLSDVRLFVRPLPFDVNEEDLKSFFSPIGEITDFIVARGYAFVEYANADLARQAIAELHQKPFGDVPLSLEYAK</sequence>
<keyword evidence="3" id="KW-0677">Repeat</keyword>
<dbReference type="Pfam" id="PF00076">
    <property type="entry name" value="RRM_1"/>
    <property type="match status" value="1"/>
</dbReference>